<dbReference type="InterPro" id="IPR017871">
    <property type="entry name" value="ABC_transporter-like_CS"/>
</dbReference>
<evidence type="ECO:0000313" key="5">
    <source>
        <dbReference type="EMBL" id="MBW3082886.1"/>
    </source>
</evidence>
<gene>
    <name evidence="5" type="ORF">KIH73_05790</name>
</gene>
<dbReference type="PANTHER" id="PTHR42939:SF1">
    <property type="entry name" value="ABC TRANSPORTER ATP-BINDING PROTEIN ALBC-RELATED"/>
    <property type="match status" value="1"/>
</dbReference>
<dbReference type="InterPro" id="IPR051782">
    <property type="entry name" value="ABC_Transporter_VariousFunc"/>
</dbReference>
<dbReference type="SMART" id="SM00382">
    <property type="entry name" value="AAA"/>
    <property type="match status" value="1"/>
</dbReference>
<dbReference type="InterPro" id="IPR003593">
    <property type="entry name" value="AAA+_ATPase"/>
</dbReference>
<sequence>MCGSDITAVSVRNVTFGYSRHVTVLDHINLDIPQGQSLAILGSNGVGKTTLFRIITGMLRPDEGEAVIDADAVGDMRGVFMLADGDGLSSALTIRENIVFRSMLFGTSGSPNRIESGRMEQEPLVHAFGLADHLDDRVSELSSGMRRRAGIAAGMLFKPRLIMLDEPTNMVDPGTRDLLIEMIGQLGEAGCTVLTITHDLDYCWRTADRVIRLGHGTVTLDRRLDEFADYDAFKSSVDADGSPDTHHVDFGFGRS</sequence>
<name>A0ABS6W8R4_9BIFI</name>
<organism evidence="5 6">
    <name type="scientific">Bifidobacterium phasiani</name>
    <dbReference type="NCBI Taxonomy" id="2834431"/>
    <lineage>
        <taxon>Bacteria</taxon>
        <taxon>Bacillati</taxon>
        <taxon>Actinomycetota</taxon>
        <taxon>Actinomycetes</taxon>
        <taxon>Bifidobacteriales</taxon>
        <taxon>Bifidobacteriaceae</taxon>
        <taxon>Bifidobacterium</taxon>
    </lineage>
</organism>
<evidence type="ECO:0000256" key="2">
    <source>
        <dbReference type="ARBA" id="ARBA00022741"/>
    </source>
</evidence>
<feature type="domain" description="ABC transporter" evidence="4">
    <location>
        <begin position="9"/>
        <end position="240"/>
    </location>
</feature>
<keyword evidence="1" id="KW-0813">Transport</keyword>
<keyword evidence="3 5" id="KW-0067">ATP-binding</keyword>
<comment type="caution">
    <text evidence="5">The sequence shown here is derived from an EMBL/GenBank/DDBJ whole genome shotgun (WGS) entry which is preliminary data.</text>
</comment>
<dbReference type="PANTHER" id="PTHR42939">
    <property type="entry name" value="ABC TRANSPORTER ATP-BINDING PROTEIN ALBC-RELATED"/>
    <property type="match status" value="1"/>
</dbReference>
<dbReference type="Pfam" id="PF00005">
    <property type="entry name" value="ABC_tran"/>
    <property type="match status" value="1"/>
</dbReference>
<accession>A0ABS6W8R4</accession>
<evidence type="ECO:0000259" key="4">
    <source>
        <dbReference type="PROSITE" id="PS50893"/>
    </source>
</evidence>
<reference evidence="5 6" key="1">
    <citation type="submission" date="2021-05" db="EMBL/GenBank/DDBJ databases">
        <title>Phylogenetic classification of ten novel species belonging to the genus Bifidobacterium comprising B. colchicus sp. nov., B. abeli sp. nov., B. bicoloris sp. nov., B. guerezis sp. nov., B. rosaliae sp. nov., B. santillanensis sp. nov., B. argentati sp. nov., B. amazzoni sp. nov., B. pluviali sp. nov., and B. pinnaculum sp. nov.</title>
        <authorList>
            <person name="Lugli G.A."/>
            <person name="Ruiz Garcia L."/>
            <person name="Margolles A."/>
            <person name="Ventura M."/>
        </authorList>
    </citation>
    <scope>NUCLEOTIDE SEQUENCE [LARGE SCALE GENOMIC DNA]</scope>
    <source>
        <strain evidence="5 6">6T3</strain>
    </source>
</reference>
<evidence type="ECO:0000313" key="6">
    <source>
        <dbReference type="Proteomes" id="UP000812844"/>
    </source>
</evidence>
<dbReference type="Proteomes" id="UP000812844">
    <property type="component" value="Unassembled WGS sequence"/>
</dbReference>
<keyword evidence="2" id="KW-0547">Nucleotide-binding</keyword>
<dbReference type="PROSITE" id="PS50893">
    <property type="entry name" value="ABC_TRANSPORTER_2"/>
    <property type="match status" value="1"/>
</dbReference>
<dbReference type="PROSITE" id="PS00211">
    <property type="entry name" value="ABC_TRANSPORTER_1"/>
    <property type="match status" value="1"/>
</dbReference>
<dbReference type="InterPro" id="IPR003439">
    <property type="entry name" value="ABC_transporter-like_ATP-bd"/>
</dbReference>
<dbReference type="EMBL" id="JAHBBD010000010">
    <property type="protein sequence ID" value="MBW3082886.1"/>
    <property type="molecule type" value="Genomic_DNA"/>
</dbReference>
<dbReference type="CDD" id="cd03225">
    <property type="entry name" value="ABC_cobalt_CbiO_domain1"/>
    <property type="match status" value="1"/>
</dbReference>
<proteinExistence type="predicted"/>
<evidence type="ECO:0000256" key="1">
    <source>
        <dbReference type="ARBA" id="ARBA00022448"/>
    </source>
</evidence>
<dbReference type="InterPro" id="IPR015856">
    <property type="entry name" value="ABC_transpr_CbiO/EcfA_su"/>
</dbReference>
<keyword evidence="6" id="KW-1185">Reference proteome</keyword>
<dbReference type="GO" id="GO:0005524">
    <property type="term" value="F:ATP binding"/>
    <property type="evidence" value="ECO:0007669"/>
    <property type="project" value="UniProtKB-KW"/>
</dbReference>
<evidence type="ECO:0000256" key="3">
    <source>
        <dbReference type="ARBA" id="ARBA00022840"/>
    </source>
</evidence>
<protein>
    <submittedName>
        <fullName evidence="5">ABC transporter ATP-binding protein</fullName>
    </submittedName>
</protein>